<organism evidence="2 3">
    <name type="scientific">Sinosporangium siamense</name>
    <dbReference type="NCBI Taxonomy" id="1367973"/>
    <lineage>
        <taxon>Bacteria</taxon>
        <taxon>Bacillati</taxon>
        <taxon>Actinomycetota</taxon>
        <taxon>Actinomycetes</taxon>
        <taxon>Streptosporangiales</taxon>
        <taxon>Streptosporangiaceae</taxon>
        <taxon>Sinosporangium</taxon>
    </lineage>
</organism>
<keyword evidence="1" id="KW-0812">Transmembrane</keyword>
<keyword evidence="3" id="KW-1185">Reference proteome</keyword>
<comment type="caution">
    <text evidence="2">The sequence shown here is derived from an EMBL/GenBank/DDBJ whole genome shotgun (WGS) entry which is preliminary data.</text>
</comment>
<evidence type="ECO:0008006" key="4">
    <source>
        <dbReference type="Google" id="ProtNLM"/>
    </source>
</evidence>
<protein>
    <recommendedName>
        <fullName evidence="4">LPXTG-motif cell wall anchor domain-containing protein</fullName>
    </recommendedName>
</protein>
<feature type="transmembrane region" description="Helical" evidence="1">
    <location>
        <begin position="53"/>
        <end position="73"/>
    </location>
</feature>
<accession>A0A919RM10</accession>
<gene>
    <name evidence="2" type="ORF">Ssi02_64960</name>
</gene>
<keyword evidence="1" id="KW-1133">Transmembrane helix</keyword>
<keyword evidence="1" id="KW-0472">Membrane</keyword>
<sequence length="82" mass="8332">MRMYGHGEGGGIAAGAAGAAGLISERVDKKVVAVTDGGTNVGTWGAELPFTGFPVMFSMALSVALILGGLLIIRSVRLRRAS</sequence>
<reference evidence="2" key="1">
    <citation type="submission" date="2021-01" db="EMBL/GenBank/DDBJ databases">
        <title>Whole genome shotgun sequence of Sinosporangium siamense NBRC 109515.</title>
        <authorList>
            <person name="Komaki H."/>
            <person name="Tamura T."/>
        </authorList>
    </citation>
    <scope>NUCLEOTIDE SEQUENCE</scope>
    <source>
        <strain evidence="2">NBRC 109515</strain>
    </source>
</reference>
<evidence type="ECO:0000256" key="1">
    <source>
        <dbReference type="SAM" id="Phobius"/>
    </source>
</evidence>
<proteinExistence type="predicted"/>
<evidence type="ECO:0000313" key="2">
    <source>
        <dbReference type="EMBL" id="GII96265.1"/>
    </source>
</evidence>
<evidence type="ECO:0000313" key="3">
    <source>
        <dbReference type="Proteomes" id="UP000606172"/>
    </source>
</evidence>
<name>A0A919RM10_9ACTN</name>
<dbReference type="EMBL" id="BOOW01000043">
    <property type="protein sequence ID" value="GII96265.1"/>
    <property type="molecule type" value="Genomic_DNA"/>
</dbReference>
<dbReference type="AlphaFoldDB" id="A0A919RM10"/>
<dbReference type="Proteomes" id="UP000606172">
    <property type="component" value="Unassembled WGS sequence"/>
</dbReference>